<comment type="similarity">
    <text evidence="1">Belongs to the LytR/CpsA/Psr (LCP) family.</text>
</comment>
<gene>
    <name evidence="5" type="ORF">B5808_01130</name>
</gene>
<evidence type="ECO:0000256" key="1">
    <source>
        <dbReference type="ARBA" id="ARBA00006068"/>
    </source>
</evidence>
<evidence type="ECO:0000259" key="4">
    <source>
        <dbReference type="Pfam" id="PF03816"/>
    </source>
</evidence>
<dbReference type="InterPro" id="IPR050922">
    <property type="entry name" value="LytR/CpsA/Psr_CW_biosynth"/>
</dbReference>
<dbReference type="STRING" id="1619308.B5808_01130"/>
<feature type="transmembrane region" description="Helical" evidence="3">
    <location>
        <begin position="20"/>
        <end position="39"/>
    </location>
</feature>
<dbReference type="AlphaFoldDB" id="A0A1X9LFU2"/>
<accession>A0A1X9LFU2</accession>
<feature type="transmembrane region" description="Helical" evidence="3">
    <location>
        <begin position="71"/>
        <end position="97"/>
    </location>
</feature>
<dbReference type="Gene3D" id="3.40.630.190">
    <property type="entry name" value="LCP protein"/>
    <property type="match status" value="1"/>
</dbReference>
<dbReference type="Proteomes" id="UP000192775">
    <property type="component" value="Chromosome"/>
</dbReference>
<dbReference type="EMBL" id="CP020715">
    <property type="protein sequence ID" value="ARJ03993.1"/>
    <property type="molecule type" value="Genomic_DNA"/>
</dbReference>
<evidence type="ECO:0000313" key="5">
    <source>
        <dbReference type="EMBL" id="ARJ03993.1"/>
    </source>
</evidence>
<keyword evidence="3" id="KW-0812">Transmembrane</keyword>
<feature type="transmembrane region" description="Helical" evidence="3">
    <location>
        <begin position="46"/>
        <end position="65"/>
    </location>
</feature>
<feature type="domain" description="Cell envelope-related transcriptional attenuator" evidence="4">
    <location>
        <begin position="183"/>
        <end position="361"/>
    </location>
</feature>
<evidence type="ECO:0000256" key="3">
    <source>
        <dbReference type="SAM" id="Phobius"/>
    </source>
</evidence>
<dbReference type="KEGG" id="cphy:B5808_01130"/>
<keyword evidence="3" id="KW-1133">Transmembrane helix</keyword>
<protein>
    <recommendedName>
        <fullName evidence="4">Cell envelope-related transcriptional attenuator domain-containing protein</fullName>
    </recommendedName>
</protein>
<name>A0A1X9LFU2_9MICO</name>
<evidence type="ECO:0000313" key="6">
    <source>
        <dbReference type="Proteomes" id="UP000192775"/>
    </source>
</evidence>
<evidence type="ECO:0000256" key="2">
    <source>
        <dbReference type="SAM" id="MobiDB-lite"/>
    </source>
</evidence>
<organism evidence="5 6">
    <name type="scientific">Cnuibacter physcomitrellae</name>
    <dbReference type="NCBI Taxonomy" id="1619308"/>
    <lineage>
        <taxon>Bacteria</taxon>
        <taxon>Bacillati</taxon>
        <taxon>Actinomycetota</taxon>
        <taxon>Actinomycetes</taxon>
        <taxon>Micrococcales</taxon>
        <taxon>Microbacteriaceae</taxon>
        <taxon>Cnuibacter</taxon>
    </lineage>
</organism>
<dbReference type="InterPro" id="IPR004474">
    <property type="entry name" value="LytR_CpsA_psr"/>
</dbReference>
<sequence>MMCVGGGRAVETSVSRRRAAGALLAGTLVPGTGHVLVGARSTGIPLTALSGTLLLAVALLVARLASSPLDAIAFGAAADGLGVVGLASALWLVYVAAVAADLLRRLRMRSAASARRRLSLAAVALLVIPAVICSTISASAFTGRGILTSVFGGDTGLEAHDGRYNILVVGADRAPGRSVVQPDSITVVSVDALTGRTAVVGVDRTTQNFPYPAGSVMASQFPSGNRCLSGCNINFTYQYGLEHADLWAGSPDPGLSALTEAVEGYTGLTMSGHVYVELDAFIRLIDALGGVTVDVKAEVPRIGVPDIGSDQLSVVGPPIEPGVQHMDGETALWFARSRYASSNSDRMQRQSCIQQALLKQLDPGTALSVFLSLAGTTEGLSTDLSPEALGTLAALADGARSQPLDRVELTKPLVQPLQPDLDVVASALRSALHPGEDGEESTSPTAPPAPLSGGLSAPVSPGAGGDDAPSAEPLCSVP</sequence>
<dbReference type="Pfam" id="PF03816">
    <property type="entry name" value="LytR_cpsA_psr"/>
    <property type="match status" value="1"/>
</dbReference>
<keyword evidence="3" id="KW-0472">Membrane</keyword>
<feature type="region of interest" description="Disordered" evidence="2">
    <location>
        <begin position="432"/>
        <end position="478"/>
    </location>
</feature>
<feature type="transmembrane region" description="Helical" evidence="3">
    <location>
        <begin position="118"/>
        <end position="141"/>
    </location>
</feature>
<proteinExistence type="inferred from homology"/>
<reference evidence="5 6" key="1">
    <citation type="submission" date="2017-04" db="EMBL/GenBank/DDBJ databases">
        <authorList>
            <person name="Afonso C.L."/>
            <person name="Miller P.J."/>
            <person name="Scott M.A."/>
            <person name="Spackman E."/>
            <person name="Goraichik I."/>
            <person name="Dimitrov K.M."/>
            <person name="Suarez D.L."/>
            <person name="Swayne D.E."/>
        </authorList>
    </citation>
    <scope>NUCLEOTIDE SEQUENCE [LARGE SCALE GENOMIC DNA]</scope>
    <source>
        <strain evidence="6">XA(T)</strain>
    </source>
</reference>
<dbReference type="PANTHER" id="PTHR33392:SF6">
    <property type="entry name" value="POLYISOPRENYL-TEICHOIC ACID--PEPTIDOGLYCAN TEICHOIC ACID TRANSFERASE TAGU"/>
    <property type="match status" value="1"/>
</dbReference>
<dbReference type="PANTHER" id="PTHR33392">
    <property type="entry name" value="POLYISOPRENYL-TEICHOIC ACID--PEPTIDOGLYCAN TEICHOIC ACID TRANSFERASE TAGU"/>
    <property type="match status" value="1"/>
</dbReference>
<keyword evidence="6" id="KW-1185">Reference proteome</keyword>